<evidence type="ECO:0008006" key="3">
    <source>
        <dbReference type="Google" id="ProtNLM"/>
    </source>
</evidence>
<feature type="region of interest" description="Disordered" evidence="1">
    <location>
        <begin position="88"/>
        <end position="111"/>
    </location>
</feature>
<feature type="region of interest" description="Disordered" evidence="1">
    <location>
        <begin position="31"/>
        <end position="74"/>
    </location>
</feature>
<protein>
    <recommendedName>
        <fullName evidence="3">Lipoprotein</fullName>
    </recommendedName>
</protein>
<evidence type="ECO:0000313" key="2">
    <source>
        <dbReference type="EMBL" id="AYM54578.1"/>
    </source>
</evidence>
<dbReference type="AlphaFoldDB" id="A0A3S5GYQ0"/>
<name>A0A3S5GYQ0_9BACT</name>
<reference evidence="2" key="1">
    <citation type="journal article" date="2018" name="J. Ind. Microbiol. Biotechnol.">
        <title>Genome mining reveals uncommon alkylpyrones as type III PKS products from myxobacteria.</title>
        <authorList>
            <person name="Hug J.J."/>
            <person name="Panter F."/>
            <person name="Krug D."/>
            <person name="Muller R."/>
        </authorList>
    </citation>
    <scope>NUCLEOTIDE SEQUENCE</scope>
    <source>
        <strain evidence="2">MNa3063</strain>
    </source>
</reference>
<evidence type="ECO:0000256" key="1">
    <source>
        <dbReference type="SAM" id="MobiDB-lite"/>
    </source>
</evidence>
<sequence>MSSALFRSVVLVISCAACNATSDRLENGQDSTLLARGVDTRASTYKDPQPPRTSPRTAEPAGAAEGADDAISGRTRNETIAELHFRVPDEWTRQASSSPAEGPTFVIPGPGGDAELTVYSFPDEREGADSAFQRWRAQFSQATAAPDGAAKPAQAMVRGPLKITLVDMPGATGAQVLPDASGRRPGPQDRLLGAIVERDPQRYFFAAVGPAPTLALWEQAFADFAATFAVRSAP</sequence>
<accession>A0A3S5GYQ0</accession>
<proteinExistence type="predicted"/>
<dbReference type="EMBL" id="MH969426">
    <property type="protein sequence ID" value="AYM54578.1"/>
    <property type="molecule type" value="Genomic_DNA"/>
</dbReference>
<organism evidence="2">
    <name type="scientific">Nannocystis exedens</name>
    <dbReference type="NCBI Taxonomy" id="54"/>
    <lineage>
        <taxon>Bacteria</taxon>
        <taxon>Pseudomonadati</taxon>
        <taxon>Myxococcota</taxon>
        <taxon>Polyangia</taxon>
        <taxon>Nannocystales</taxon>
        <taxon>Nannocystaceae</taxon>
        <taxon>Nannocystis</taxon>
    </lineage>
</organism>